<keyword evidence="3" id="KW-0547">Nucleotide-binding</keyword>
<dbReference type="InterPro" id="IPR050611">
    <property type="entry name" value="ABCF"/>
</dbReference>
<dbReference type="EMBL" id="QZWH01000013">
    <property type="protein sequence ID" value="RJT24059.1"/>
    <property type="molecule type" value="Genomic_DNA"/>
</dbReference>
<keyword evidence="4" id="KW-1185">Reference proteome</keyword>
<feature type="domain" description="ABC transporter" evidence="2">
    <location>
        <begin position="32"/>
        <end position="111"/>
    </location>
</feature>
<name>A0A3A5JUU7_9ENTR</name>
<dbReference type="PANTHER" id="PTHR19211:SF6">
    <property type="entry name" value="BLL7188 PROTEIN"/>
    <property type="match status" value="1"/>
</dbReference>
<gene>
    <name evidence="3" type="ORF">D6029_07760</name>
</gene>
<dbReference type="AlphaFoldDB" id="A0A3A5JUU7"/>
<evidence type="ECO:0000256" key="1">
    <source>
        <dbReference type="ARBA" id="ARBA00022737"/>
    </source>
</evidence>
<reference evidence="3 4" key="1">
    <citation type="submission" date="2018-09" db="EMBL/GenBank/DDBJ databases">
        <title>Draft genome sequence of Buttiauxella izardii CCUG 35510T.</title>
        <authorList>
            <person name="Salva-Serra F."/>
            <person name="Marathe N."/>
            <person name="Moore E."/>
            <person name="Stadler-Svensson L."/>
            <person name="Engstrom-Jakobsson H."/>
        </authorList>
    </citation>
    <scope>NUCLEOTIDE SEQUENCE [LARGE SCALE GENOMIC DNA]</scope>
    <source>
        <strain evidence="3 4">CCUG 35510</strain>
    </source>
</reference>
<keyword evidence="1" id="KW-0677">Repeat</keyword>
<comment type="caution">
    <text evidence="3">The sequence shown here is derived from an EMBL/GenBank/DDBJ whole genome shotgun (WGS) entry which is preliminary data.</text>
</comment>
<dbReference type="GO" id="GO:0016887">
    <property type="term" value="F:ATP hydrolysis activity"/>
    <property type="evidence" value="ECO:0007669"/>
    <property type="project" value="InterPro"/>
</dbReference>
<dbReference type="InterPro" id="IPR003439">
    <property type="entry name" value="ABC_transporter-like_ATP-bd"/>
</dbReference>
<sequence>MHSLAVNSPSRRQIAELKDVQLPFVTRFDFPLNLTLTAQQRIGVVGNNGCGKSTLLKVLSGKVEPLEGSCHVVEQHVWLDQHLAMLSHYQGALIVVSHDEVFLNHLNLTERLSLSAGNWRFAAW</sequence>
<protein>
    <submittedName>
        <fullName evidence="3">ATP-binding cassette domain-containing protein</fullName>
    </submittedName>
</protein>
<dbReference type="SUPFAM" id="SSF52540">
    <property type="entry name" value="P-loop containing nucleoside triphosphate hydrolases"/>
    <property type="match status" value="1"/>
</dbReference>
<dbReference type="GO" id="GO:0005524">
    <property type="term" value="F:ATP binding"/>
    <property type="evidence" value="ECO:0007669"/>
    <property type="project" value="UniProtKB-KW"/>
</dbReference>
<evidence type="ECO:0000313" key="3">
    <source>
        <dbReference type="EMBL" id="RJT24059.1"/>
    </source>
</evidence>
<proteinExistence type="predicted"/>
<dbReference type="Pfam" id="PF00005">
    <property type="entry name" value="ABC_tran"/>
    <property type="match status" value="1"/>
</dbReference>
<accession>A0A3A5JUU7</accession>
<evidence type="ECO:0000313" key="4">
    <source>
        <dbReference type="Proteomes" id="UP000276295"/>
    </source>
</evidence>
<dbReference type="InterPro" id="IPR027417">
    <property type="entry name" value="P-loop_NTPase"/>
</dbReference>
<keyword evidence="3" id="KW-0067">ATP-binding</keyword>
<dbReference type="PANTHER" id="PTHR19211">
    <property type="entry name" value="ATP-BINDING TRANSPORT PROTEIN-RELATED"/>
    <property type="match status" value="1"/>
</dbReference>
<organism evidence="3 4">
    <name type="scientific">Buttiauxella izardii</name>
    <dbReference type="NCBI Taxonomy" id="82991"/>
    <lineage>
        <taxon>Bacteria</taxon>
        <taxon>Pseudomonadati</taxon>
        <taxon>Pseudomonadota</taxon>
        <taxon>Gammaproteobacteria</taxon>
        <taxon>Enterobacterales</taxon>
        <taxon>Enterobacteriaceae</taxon>
        <taxon>Buttiauxella</taxon>
    </lineage>
</organism>
<dbReference type="Proteomes" id="UP000276295">
    <property type="component" value="Unassembled WGS sequence"/>
</dbReference>
<dbReference type="Gene3D" id="3.40.50.300">
    <property type="entry name" value="P-loop containing nucleotide triphosphate hydrolases"/>
    <property type="match status" value="1"/>
</dbReference>
<dbReference type="OrthoDB" id="9808609at2"/>
<evidence type="ECO:0000259" key="2">
    <source>
        <dbReference type="Pfam" id="PF00005"/>
    </source>
</evidence>